<evidence type="ECO:0000313" key="4">
    <source>
        <dbReference type="Proteomes" id="UP001367676"/>
    </source>
</evidence>
<comment type="caution">
    <text evidence="3">The sequence shown here is derived from an EMBL/GenBank/DDBJ whole genome shotgun (WGS) entry which is preliminary data.</text>
</comment>
<name>A0AAN9XY44_9HEMI</name>
<feature type="repeat" description="ANK" evidence="1">
    <location>
        <begin position="125"/>
        <end position="157"/>
    </location>
</feature>
<dbReference type="InterPro" id="IPR001496">
    <property type="entry name" value="SOCS_box"/>
</dbReference>
<evidence type="ECO:0000313" key="3">
    <source>
        <dbReference type="EMBL" id="KAK7573942.1"/>
    </source>
</evidence>
<dbReference type="Gene3D" id="1.25.40.20">
    <property type="entry name" value="Ankyrin repeat-containing domain"/>
    <property type="match status" value="2"/>
</dbReference>
<feature type="repeat" description="ANK" evidence="1">
    <location>
        <begin position="259"/>
        <end position="282"/>
    </location>
</feature>
<reference evidence="3 4" key="1">
    <citation type="submission" date="2024-03" db="EMBL/GenBank/DDBJ databases">
        <title>Adaptation during the transition from Ophiocordyceps entomopathogen to insect associate is accompanied by gene loss and intensified selection.</title>
        <authorList>
            <person name="Ward C.M."/>
            <person name="Onetto C.A."/>
            <person name="Borneman A.R."/>
        </authorList>
    </citation>
    <scope>NUCLEOTIDE SEQUENCE [LARGE SCALE GENOMIC DNA]</scope>
    <source>
        <strain evidence="3">AWRI1</strain>
        <tissue evidence="3">Single Adult Female</tissue>
    </source>
</reference>
<dbReference type="PROSITE" id="PS50297">
    <property type="entry name" value="ANK_REP_REGION"/>
    <property type="match status" value="3"/>
</dbReference>
<dbReference type="InterPro" id="IPR052391">
    <property type="entry name" value="E3_Ligase-Neurotoxin"/>
</dbReference>
<dbReference type="CDD" id="cd03587">
    <property type="entry name" value="SOCS"/>
    <property type="match status" value="1"/>
</dbReference>
<evidence type="ECO:0000256" key="1">
    <source>
        <dbReference type="PROSITE-ProRule" id="PRU00023"/>
    </source>
</evidence>
<dbReference type="GO" id="GO:0035556">
    <property type="term" value="P:intracellular signal transduction"/>
    <property type="evidence" value="ECO:0007669"/>
    <property type="project" value="InterPro"/>
</dbReference>
<dbReference type="SMART" id="SM00969">
    <property type="entry name" value="SOCS_box"/>
    <property type="match status" value="1"/>
</dbReference>
<dbReference type="Pfam" id="PF07525">
    <property type="entry name" value="SOCS_box"/>
    <property type="match status" value="1"/>
</dbReference>
<dbReference type="Pfam" id="PF12796">
    <property type="entry name" value="Ank_2"/>
    <property type="match status" value="2"/>
</dbReference>
<keyword evidence="1" id="KW-0040">ANK repeat</keyword>
<dbReference type="InterPro" id="IPR036036">
    <property type="entry name" value="SOCS_box-like_dom_sf"/>
</dbReference>
<dbReference type="InterPro" id="IPR002110">
    <property type="entry name" value="Ankyrin_rpt"/>
</dbReference>
<dbReference type="Gene3D" id="1.10.750.20">
    <property type="entry name" value="SOCS box"/>
    <property type="match status" value="1"/>
</dbReference>
<feature type="domain" description="SOCS box" evidence="2">
    <location>
        <begin position="562"/>
        <end position="608"/>
    </location>
</feature>
<evidence type="ECO:0000259" key="2">
    <source>
        <dbReference type="PROSITE" id="PS50225"/>
    </source>
</evidence>
<gene>
    <name evidence="3" type="ORF">V9T40_011133</name>
</gene>
<proteinExistence type="predicted"/>
<dbReference type="SUPFAM" id="SSF48403">
    <property type="entry name" value="Ankyrin repeat"/>
    <property type="match status" value="1"/>
</dbReference>
<protein>
    <recommendedName>
        <fullName evidence="2">SOCS box domain-containing protein</fullName>
    </recommendedName>
</protein>
<sequence length="608" mass="70998">MSQDFQNTWSYDIQSPDEFPDSISVSIIKNDINTLRQLLDECKRTQLPQTTHFLKWTPLHLAASKSRRGKILELLLSYSDTISMDINAVTCRRETALYIACENNCEENVLMLLHKGCDPYIVNSNRYSALHIAAERGYLNIVEYLLNYPQNINQQDYTGQAPLHLAVEYNRLQICRILLEKGANTTSTDLKKNIPLHLACRKRNFDMIRLLVEYDSIPINYKNSNGTTPIMLVAGHAADPQITLFLLKNGAKTDICDTQGRMALHFAVNSGNTELLQYVLNNTDEDCIRQWFLDIPKILRTECILHSFTGCAIEGGNVECLKILLSSDKFSRSILQAPFIKRDLGVCYVYSPLAFVFNFVDFDDEKLNSFMEVLLNNRITKMDEFFNTLKIEWPSDKIKFQNPFSKIFNYEWSFSKQERYFKQFNANNVTIDYCLQCYHDNTQPFFTFTDYKSYYEPVMAVIHKSNIEILKLIMSNSAILEPDELIVQFNKFTESDEPLSMIEYFEIFGLDDTEIQKKYRSVNQYLISLKPIYYNYNKLCHRINNSSWYPYPTISEEFTHLTLKKICRTAIRKSLREPTLDGNLRNFRRNILELPLPTRLKDYLLFEN</sequence>
<dbReference type="PROSITE" id="PS50088">
    <property type="entry name" value="ANK_REPEAT"/>
    <property type="match status" value="3"/>
</dbReference>
<dbReference type="SUPFAM" id="SSF158235">
    <property type="entry name" value="SOCS box-like"/>
    <property type="match status" value="1"/>
</dbReference>
<dbReference type="EMBL" id="JBBCAQ010000037">
    <property type="protein sequence ID" value="KAK7573942.1"/>
    <property type="molecule type" value="Genomic_DNA"/>
</dbReference>
<dbReference type="PANTHER" id="PTHR24133:SF40">
    <property type="entry name" value="ANKYRIN REPEAT DOMAIN 44"/>
    <property type="match status" value="1"/>
</dbReference>
<dbReference type="InterPro" id="IPR036770">
    <property type="entry name" value="Ankyrin_rpt-contain_sf"/>
</dbReference>
<dbReference type="Proteomes" id="UP001367676">
    <property type="component" value="Unassembled WGS sequence"/>
</dbReference>
<keyword evidence="4" id="KW-1185">Reference proteome</keyword>
<dbReference type="Pfam" id="PF00023">
    <property type="entry name" value="Ank"/>
    <property type="match status" value="1"/>
</dbReference>
<dbReference type="PANTHER" id="PTHR24133">
    <property type="entry name" value="ANKYRIN DOMAIN-CONTAINING"/>
    <property type="match status" value="1"/>
</dbReference>
<dbReference type="SMART" id="SM00248">
    <property type="entry name" value="ANK"/>
    <property type="match status" value="9"/>
</dbReference>
<dbReference type="AlphaFoldDB" id="A0AAN9XY44"/>
<accession>A0AAN9XY44</accession>
<dbReference type="PROSITE" id="PS50225">
    <property type="entry name" value="SOCS"/>
    <property type="match status" value="1"/>
</dbReference>
<feature type="repeat" description="ANK" evidence="1">
    <location>
        <begin position="158"/>
        <end position="190"/>
    </location>
</feature>
<organism evidence="3 4">
    <name type="scientific">Parthenolecanium corni</name>
    <dbReference type="NCBI Taxonomy" id="536013"/>
    <lineage>
        <taxon>Eukaryota</taxon>
        <taxon>Metazoa</taxon>
        <taxon>Ecdysozoa</taxon>
        <taxon>Arthropoda</taxon>
        <taxon>Hexapoda</taxon>
        <taxon>Insecta</taxon>
        <taxon>Pterygota</taxon>
        <taxon>Neoptera</taxon>
        <taxon>Paraneoptera</taxon>
        <taxon>Hemiptera</taxon>
        <taxon>Sternorrhyncha</taxon>
        <taxon>Coccoidea</taxon>
        <taxon>Coccidae</taxon>
        <taxon>Parthenolecanium</taxon>
    </lineage>
</organism>